<proteinExistence type="predicted"/>
<organism evidence="1 2">
    <name type="scientific">Linnemannia elongata AG-77</name>
    <dbReference type="NCBI Taxonomy" id="1314771"/>
    <lineage>
        <taxon>Eukaryota</taxon>
        <taxon>Fungi</taxon>
        <taxon>Fungi incertae sedis</taxon>
        <taxon>Mucoromycota</taxon>
        <taxon>Mortierellomycotina</taxon>
        <taxon>Mortierellomycetes</taxon>
        <taxon>Mortierellales</taxon>
        <taxon>Mortierellaceae</taxon>
        <taxon>Linnemannia</taxon>
    </lineage>
</organism>
<reference evidence="1 2" key="1">
    <citation type="submission" date="2016-05" db="EMBL/GenBank/DDBJ databases">
        <title>Genome sequencing reveals origins of a unique bacterial endosymbiosis in the earliest lineages of terrestrial Fungi.</title>
        <authorList>
            <consortium name="DOE Joint Genome Institute"/>
            <person name="Uehling J."/>
            <person name="Gryganskyi A."/>
            <person name="Hameed K."/>
            <person name="Tschaplinski T."/>
            <person name="Misztal P."/>
            <person name="Wu S."/>
            <person name="Desiro A."/>
            <person name="Vande Pol N."/>
            <person name="Du Z.-Y."/>
            <person name="Zienkiewicz A."/>
            <person name="Zienkiewicz K."/>
            <person name="Morin E."/>
            <person name="Tisserant E."/>
            <person name="Splivallo R."/>
            <person name="Hainaut M."/>
            <person name="Henrissat B."/>
            <person name="Ohm R."/>
            <person name="Kuo A."/>
            <person name="Yan J."/>
            <person name="Lipzen A."/>
            <person name="Nolan M."/>
            <person name="Labutti K."/>
            <person name="Barry K."/>
            <person name="Goldstein A."/>
            <person name="Labbe J."/>
            <person name="Schadt C."/>
            <person name="Tuskan G."/>
            <person name="Grigoriev I."/>
            <person name="Martin F."/>
            <person name="Vilgalys R."/>
            <person name="Bonito G."/>
        </authorList>
    </citation>
    <scope>NUCLEOTIDE SEQUENCE [LARGE SCALE GENOMIC DNA]</scope>
    <source>
        <strain evidence="1 2">AG-77</strain>
    </source>
</reference>
<evidence type="ECO:0000313" key="2">
    <source>
        <dbReference type="Proteomes" id="UP000078512"/>
    </source>
</evidence>
<gene>
    <name evidence="1" type="ORF">K457DRAFT_27154</name>
</gene>
<accession>A0A197KF46</accession>
<dbReference type="EMBL" id="KV442012">
    <property type="protein sequence ID" value="OAQ36145.1"/>
    <property type="molecule type" value="Genomic_DNA"/>
</dbReference>
<sequence length="179" mass="19957">MTFKCPNCSSTFDTEAQNHPYVLEYHQSTFTVKLPSGKSFNTKSAIRKHSKRTECGQEPDLPPEPVTIPDATPLVLSPSTADPSPATRGHMMTYTLRLPADPCLGEIGNFGRSFARQVIGQDFQLLVKVLVPEDRYRSWVCWEKGEYCLECRGDLIAFAAPNQRFLYCAEFKSGTGSAL</sequence>
<evidence type="ECO:0000313" key="1">
    <source>
        <dbReference type="EMBL" id="OAQ36145.1"/>
    </source>
</evidence>
<protein>
    <submittedName>
        <fullName evidence="1">Uncharacterized protein</fullName>
    </submittedName>
</protein>
<dbReference type="Proteomes" id="UP000078512">
    <property type="component" value="Unassembled WGS sequence"/>
</dbReference>
<dbReference type="OrthoDB" id="10566981at2759"/>
<keyword evidence="2" id="KW-1185">Reference proteome</keyword>
<dbReference type="AlphaFoldDB" id="A0A197KF46"/>
<name>A0A197KF46_9FUNG</name>